<name>A0A914Y0B7_9BILA</name>
<evidence type="ECO:0000313" key="2">
    <source>
        <dbReference type="WBParaSite" id="PSU_v2.g11313.t1"/>
    </source>
</evidence>
<reference evidence="2" key="1">
    <citation type="submission" date="2022-11" db="UniProtKB">
        <authorList>
            <consortium name="WormBaseParasite"/>
        </authorList>
    </citation>
    <scope>IDENTIFICATION</scope>
</reference>
<organism evidence="1 2">
    <name type="scientific">Panagrolaimus superbus</name>
    <dbReference type="NCBI Taxonomy" id="310955"/>
    <lineage>
        <taxon>Eukaryota</taxon>
        <taxon>Metazoa</taxon>
        <taxon>Ecdysozoa</taxon>
        <taxon>Nematoda</taxon>
        <taxon>Chromadorea</taxon>
        <taxon>Rhabditida</taxon>
        <taxon>Tylenchina</taxon>
        <taxon>Panagrolaimomorpha</taxon>
        <taxon>Panagrolaimoidea</taxon>
        <taxon>Panagrolaimidae</taxon>
        <taxon>Panagrolaimus</taxon>
    </lineage>
</organism>
<dbReference type="AlphaFoldDB" id="A0A914Y0B7"/>
<accession>A0A914Y0B7</accession>
<dbReference type="Proteomes" id="UP000887577">
    <property type="component" value="Unplaced"/>
</dbReference>
<proteinExistence type="predicted"/>
<keyword evidence="1" id="KW-1185">Reference proteome</keyword>
<protein>
    <submittedName>
        <fullName evidence="2">Uncharacterized protein</fullName>
    </submittedName>
</protein>
<sequence length="90" mass="9673">MQLQIPAHLGQDIEQGLGLARLSAKLLIRVQDRIQATPGHQADQGHDGQGHQHFHQSEAFLARVCHGKDAKVACNSASTGPWGKKACTVT</sequence>
<dbReference type="WBParaSite" id="PSU_v2.g11313.t1">
    <property type="protein sequence ID" value="PSU_v2.g11313.t1"/>
    <property type="gene ID" value="PSU_v2.g11313"/>
</dbReference>
<evidence type="ECO:0000313" key="1">
    <source>
        <dbReference type="Proteomes" id="UP000887577"/>
    </source>
</evidence>